<dbReference type="Proteomes" id="UP000722336">
    <property type="component" value="Unassembled WGS sequence"/>
</dbReference>
<evidence type="ECO:0000259" key="1">
    <source>
        <dbReference type="PROSITE" id="PS51186"/>
    </source>
</evidence>
<accession>A0ABS6SG99</accession>
<reference evidence="2 3" key="1">
    <citation type="submission" date="2021-04" db="EMBL/GenBank/DDBJ databases">
        <authorList>
            <person name="Pira H."/>
            <person name="Risdian C."/>
            <person name="Wink J."/>
        </authorList>
    </citation>
    <scope>NUCLEOTIDE SEQUENCE [LARGE SCALE GENOMIC DNA]</scope>
    <source>
        <strain evidence="2 3">WHA3</strain>
    </source>
</reference>
<keyword evidence="3" id="KW-1185">Reference proteome</keyword>
<proteinExistence type="predicted"/>
<dbReference type="PANTHER" id="PTHR43792:SF1">
    <property type="entry name" value="N-ACETYLTRANSFERASE DOMAIN-CONTAINING PROTEIN"/>
    <property type="match status" value="1"/>
</dbReference>
<evidence type="ECO:0000313" key="2">
    <source>
        <dbReference type="EMBL" id="MBV7256946.1"/>
    </source>
</evidence>
<dbReference type="InterPro" id="IPR051531">
    <property type="entry name" value="N-acetyltransferase"/>
</dbReference>
<sequence length="200" mass="22501">MTTEGFRLKTARLILRAFVPGDRRDILALHNDPRVTAMLIDSVPDRPEIAHIYQVWAEGLYARGEPGPLHASLADCGEFVGSFSLVRDEDSGLLELGGRLFPKYWGSGLAFEGGRALVDEAFGARGESALVSLGHPDNRAIDFVLARLGFVPRRFRDAFGKRAIEWYHDAESWSLRERQPLTRREAARIAVNRRKMRDDP</sequence>
<comment type="caution">
    <text evidence="2">The sequence shown here is derived from an EMBL/GenBank/DDBJ whole genome shotgun (WGS) entry which is preliminary data.</text>
</comment>
<dbReference type="EMBL" id="JAGSPA010000003">
    <property type="protein sequence ID" value="MBV7256946.1"/>
    <property type="molecule type" value="Genomic_DNA"/>
</dbReference>
<dbReference type="InterPro" id="IPR000182">
    <property type="entry name" value="GNAT_dom"/>
</dbReference>
<evidence type="ECO:0000313" key="3">
    <source>
        <dbReference type="Proteomes" id="UP000722336"/>
    </source>
</evidence>
<name>A0ABS6SG99_9SPHN</name>
<feature type="domain" description="N-acetyltransferase" evidence="1">
    <location>
        <begin position="13"/>
        <end position="171"/>
    </location>
</feature>
<protein>
    <submittedName>
        <fullName evidence="2">GNAT family N-acetyltransferase</fullName>
    </submittedName>
</protein>
<dbReference type="RefSeq" id="WP_218445788.1">
    <property type="nucleotide sequence ID" value="NZ_JAGSPA010000003.1"/>
</dbReference>
<organism evidence="2 3">
    <name type="scientific">Pacificimonas pallii</name>
    <dbReference type="NCBI Taxonomy" id="2827236"/>
    <lineage>
        <taxon>Bacteria</taxon>
        <taxon>Pseudomonadati</taxon>
        <taxon>Pseudomonadota</taxon>
        <taxon>Alphaproteobacteria</taxon>
        <taxon>Sphingomonadales</taxon>
        <taxon>Sphingosinicellaceae</taxon>
        <taxon>Pacificimonas</taxon>
    </lineage>
</organism>
<dbReference type="PANTHER" id="PTHR43792">
    <property type="entry name" value="GNAT FAMILY, PUTATIVE (AFU_ORTHOLOGUE AFUA_3G00765)-RELATED-RELATED"/>
    <property type="match status" value="1"/>
</dbReference>
<dbReference type="Pfam" id="PF13302">
    <property type="entry name" value="Acetyltransf_3"/>
    <property type="match status" value="1"/>
</dbReference>
<gene>
    <name evidence="2" type="ORF">KCG44_09145</name>
</gene>
<dbReference type="PROSITE" id="PS51186">
    <property type="entry name" value="GNAT"/>
    <property type="match status" value="1"/>
</dbReference>